<dbReference type="Proteomes" id="UP000821865">
    <property type="component" value="Chromosome 11"/>
</dbReference>
<evidence type="ECO:0000313" key="2">
    <source>
        <dbReference type="Proteomes" id="UP000821865"/>
    </source>
</evidence>
<accession>A0ACB8DIX4</accession>
<evidence type="ECO:0000313" key="1">
    <source>
        <dbReference type="EMBL" id="KAH7970524.1"/>
    </source>
</evidence>
<reference evidence="1" key="1">
    <citation type="submission" date="2020-05" db="EMBL/GenBank/DDBJ databases">
        <title>Large-scale comparative analyses of tick genomes elucidate their genetic diversity and vector capacities.</title>
        <authorList>
            <person name="Jia N."/>
            <person name="Wang J."/>
            <person name="Shi W."/>
            <person name="Du L."/>
            <person name="Sun Y."/>
            <person name="Zhan W."/>
            <person name="Jiang J."/>
            <person name="Wang Q."/>
            <person name="Zhang B."/>
            <person name="Ji P."/>
            <person name="Sakyi L.B."/>
            <person name="Cui X."/>
            <person name="Yuan T."/>
            <person name="Jiang B."/>
            <person name="Yang W."/>
            <person name="Lam T.T.-Y."/>
            <person name="Chang Q."/>
            <person name="Ding S."/>
            <person name="Wang X."/>
            <person name="Zhu J."/>
            <person name="Ruan X."/>
            <person name="Zhao L."/>
            <person name="Wei J."/>
            <person name="Que T."/>
            <person name="Du C."/>
            <person name="Cheng J."/>
            <person name="Dai P."/>
            <person name="Han X."/>
            <person name="Huang E."/>
            <person name="Gao Y."/>
            <person name="Liu J."/>
            <person name="Shao H."/>
            <person name="Ye R."/>
            <person name="Li L."/>
            <person name="Wei W."/>
            <person name="Wang X."/>
            <person name="Wang C."/>
            <person name="Yang T."/>
            <person name="Huo Q."/>
            <person name="Li W."/>
            <person name="Guo W."/>
            <person name="Chen H."/>
            <person name="Zhou L."/>
            <person name="Ni X."/>
            <person name="Tian J."/>
            <person name="Zhou Y."/>
            <person name="Sheng Y."/>
            <person name="Liu T."/>
            <person name="Pan Y."/>
            <person name="Xia L."/>
            <person name="Li J."/>
            <person name="Zhao F."/>
            <person name="Cao W."/>
        </authorList>
    </citation>
    <scope>NUCLEOTIDE SEQUENCE</scope>
    <source>
        <strain evidence="1">Dsil-2018</strain>
    </source>
</reference>
<proteinExistence type="predicted"/>
<keyword evidence="2" id="KW-1185">Reference proteome</keyword>
<dbReference type="EMBL" id="CM023480">
    <property type="protein sequence ID" value="KAH7970524.1"/>
    <property type="molecule type" value="Genomic_DNA"/>
</dbReference>
<name>A0ACB8DIX4_DERSI</name>
<gene>
    <name evidence="1" type="ORF">HPB49_008932</name>
</gene>
<protein>
    <submittedName>
        <fullName evidence="1">Uncharacterized protein</fullName>
    </submittedName>
</protein>
<sequence length="202" mass="22155">MSQVQSSSQSLRDYAYAKLRVIEKCPAPLTEPQKVEYLLHGIQCAGTATSIAAQRPSSVSNFIDICTQLDRAMQHMQIASNPADCPEQTLRCQNNGTTPYRQVSSASLMPSPAPPTVSSFKKSRVPPSRPASPPHSRRIADLPPAEQEARYSAVSQRYGVPAFRPGQSLSEAVCFKCHEKGHLAKKCPKKNKRLSHSSQPQL</sequence>
<comment type="caution">
    <text evidence="1">The sequence shown here is derived from an EMBL/GenBank/DDBJ whole genome shotgun (WGS) entry which is preliminary data.</text>
</comment>
<organism evidence="1 2">
    <name type="scientific">Dermacentor silvarum</name>
    <name type="common">Tick</name>
    <dbReference type="NCBI Taxonomy" id="543639"/>
    <lineage>
        <taxon>Eukaryota</taxon>
        <taxon>Metazoa</taxon>
        <taxon>Ecdysozoa</taxon>
        <taxon>Arthropoda</taxon>
        <taxon>Chelicerata</taxon>
        <taxon>Arachnida</taxon>
        <taxon>Acari</taxon>
        <taxon>Parasitiformes</taxon>
        <taxon>Ixodida</taxon>
        <taxon>Ixodoidea</taxon>
        <taxon>Ixodidae</taxon>
        <taxon>Rhipicephalinae</taxon>
        <taxon>Dermacentor</taxon>
    </lineage>
</organism>